<organism evidence="2 3">
    <name type="scientific">Paenibacillus woosongensis</name>
    <dbReference type="NCBI Taxonomy" id="307580"/>
    <lineage>
        <taxon>Bacteria</taxon>
        <taxon>Bacillati</taxon>
        <taxon>Bacillota</taxon>
        <taxon>Bacilli</taxon>
        <taxon>Bacillales</taxon>
        <taxon>Paenibacillaceae</taxon>
        <taxon>Paenibacillus</taxon>
    </lineage>
</organism>
<evidence type="ECO:0000256" key="1">
    <source>
        <dbReference type="SAM" id="SignalP"/>
    </source>
</evidence>
<accession>A0A7X3CNI1</accession>
<gene>
    <name evidence="2" type="primary">spoIIR</name>
    <name evidence="2" type="ORF">GNP95_17550</name>
</gene>
<protein>
    <submittedName>
        <fullName evidence="2">Stage II sporulation protein R</fullName>
    </submittedName>
</protein>
<proteinExistence type="predicted"/>
<dbReference type="EMBL" id="WNZW01000008">
    <property type="protein sequence ID" value="MUG46783.1"/>
    <property type="molecule type" value="Genomic_DNA"/>
</dbReference>
<comment type="caution">
    <text evidence="2">The sequence shown here is derived from an EMBL/GenBank/DDBJ whole genome shotgun (WGS) entry which is preliminary data.</text>
</comment>
<dbReference type="Pfam" id="PF09551">
    <property type="entry name" value="Spore_II_R"/>
    <property type="match status" value="1"/>
</dbReference>
<name>A0A7X3CNI1_9BACL</name>
<dbReference type="NCBIfam" id="TIGR02837">
    <property type="entry name" value="spore_II_R"/>
    <property type="match status" value="1"/>
</dbReference>
<dbReference type="OrthoDB" id="9793324at2"/>
<dbReference type="AlphaFoldDB" id="A0A7X3CNI1"/>
<dbReference type="InterPro" id="IPR014202">
    <property type="entry name" value="Spore_II_R"/>
</dbReference>
<evidence type="ECO:0000313" key="3">
    <source>
        <dbReference type="Proteomes" id="UP000447876"/>
    </source>
</evidence>
<evidence type="ECO:0000313" key="2">
    <source>
        <dbReference type="EMBL" id="MUG46783.1"/>
    </source>
</evidence>
<keyword evidence="1" id="KW-0732">Signal</keyword>
<sequence length="246" mass="26822">MRRQFRSIALIFCSLMILFMSWEGQKNDAAALGSSIPEESIRLRILANSDRPGDQAVKRQVRDAIVEQMNGWVQQLEAPVSLAEARRVIQSNLDLVEDTVKRTLEKSGKAYAYKVELGVVPFPTKMYGGAVYPAGDYEALRVTLGKGEGKNWWCVLFPPLCFIDAGSGEALAKGRSEAEADLPTKAPASGSAVAAGAADLANAPGSGDMDEAGQTHVPVQQEKAEVRFFLWDMLSGLWDWIVGLFK</sequence>
<feature type="chain" id="PRO_5039498379" evidence="1">
    <location>
        <begin position="23"/>
        <end position="246"/>
    </location>
</feature>
<reference evidence="2 3" key="1">
    <citation type="submission" date="2019-11" db="EMBL/GenBank/DDBJ databases">
        <title>Draft genome sequences of five Paenibacillus species of dairy origin.</title>
        <authorList>
            <person name="Olajide A.M."/>
            <person name="Chen S."/>
            <person name="Lapointe G."/>
        </authorList>
    </citation>
    <scope>NUCLEOTIDE SEQUENCE [LARGE SCALE GENOMIC DNA]</scope>
    <source>
        <strain evidence="2 3">12CR55</strain>
    </source>
</reference>
<dbReference type="RefSeq" id="WP_155612171.1">
    <property type="nucleotide sequence ID" value="NZ_WNZW01000008.1"/>
</dbReference>
<dbReference type="Proteomes" id="UP000447876">
    <property type="component" value="Unassembled WGS sequence"/>
</dbReference>
<feature type="signal peptide" evidence="1">
    <location>
        <begin position="1"/>
        <end position="22"/>
    </location>
</feature>